<dbReference type="RefSeq" id="WP_208005778.1">
    <property type="nucleotide sequence ID" value="NZ_JAGDFX010000010.1"/>
</dbReference>
<protein>
    <submittedName>
        <fullName evidence="8">LTA synthase family protein</fullName>
    </submittedName>
</protein>
<feature type="transmembrane region" description="Helical" evidence="6">
    <location>
        <begin position="80"/>
        <end position="101"/>
    </location>
</feature>
<proteinExistence type="predicted"/>
<dbReference type="EMBL" id="JAGDFX010000010">
    <property type="protein sequence ID" value="MBO1519902.1"/>
    <property type="molecule type" value="Genomic_DNA"/>
</dbReference>
<feature type="transmembrane region" description="Helical" evidence="6">
    <location>
        <begin position="167"/>
        <end position="186"/>
    </location>
</feature>
<evidence type="ECO:0000256" key="1">
    <source>
        <dbReference type="ARBA" id="ARBA00004651"/>
    </source>
</evidence>
<dbReference type="InterPro" id="IPR050448">
    <property type="entry name" value="OpgB/LTA_synthase_biosynth"/>
</dbReference>
<evidence type="ECO:0000256" key="2">
    <source>
        <dbReference type="ARBA" id="ARBA00022475"/>
    </source>
</evidence>
<dbReference type="InterPro" id="IPR017850">
    <property type="entry name" value="Alkaline_phosphatase_core_sf"/>
</dbReference>
<name>A0ABS3NHW6_9GAMM</name>
<keyword evidence="3 6" id="KW-0812">Transmembrane</keyword>
<comment type="caution">
    <text evidence="8">The sequence shown here is derived from an EMBL/GenBank/DDBJ whole genome shotgun (WGS) entry which is preliminary data.</text>
</comment>
<dbReference type="PANTHER" id="PTHR47371">
    <property type="entry name" value="LIPOTEICHOIC ACID SYNTHASE"/>
    <property type="match status" value="1"/>
</dbReference>
<keyword evidence="4 6" id="KW-1133">Transmembrane helix</keyword>
<dbReference type="InterPro" id="IPR000917">
    <property type="entry name" value="Sulfatase_N"/>
</dbReference>
<feature type="transmembrane region" description="Helical" evidence="6">
    <location>
        <begin position="121"/>
        <end position="146"/>
    </location>
</feature>
<evidence type="ECO:0000256" key="5">
    <source>
        <dbReference type="ARBA" id="ARBA00023136"/>
    </source>
</evidence>
<keyword evidence="5 6" id="KW-0472">Membrane</keyword>
<evidence type="ECO:0000256" key="4">
    <source>
        <dbReference type="ARBA" id="ARBA00022989"/>
    </source>
</evidence>
<gene>
    <name evidence="8" type="ORF">J3U76_09715</name>
</gene>
<sequence>MLLNIFRTLLLLLSATVLSKIALSALNPFLAEQLFSHSGAYSLWWGLRLDITAVMVMATPAVLLLLIAHWGNWRPRLVKLWLLLACFWLIVTTTADAIYMLEAGRHVTFEVFTGQGLEQGLLATAVTTYLPQTFTALILVLLFAWLTWRLPITAAPAPCRYARMIGGALVLVLWLGGTVTAVRGGWSDAPQSPMSAYKVGEPEQALIAWNAPYAISYYLAKGKKRAAQQITPAPTAQELALLAKHFAQQPQLQLPSKQANVLIVLLESWPAADLASYLPLDTEQGPKSAAPYFDALRQQSITTNALYADGYRTVEGMFATFCSFANPIGGGVAGTQLQSAPYQCLPQILKEQGFDTHFIQGSGKGIVGSFAQSLGFTHSYGKKDYPFAGTENYWGYMDDDIYRFTLDKLAQAEQPFLITVNTGTTHDTYLPNDSDYVFGKDNRSALRRNVIHHADGALQRFLEQLPKVLDEPTLVVLMADHTAGVTQHDLDRNAIPFAMFATDGSLPVQKLPLNAGQLDIAPTIMDWLGGSVPWFTGQSLLTQPYQGFAHYSAGQTVNWIQGQHLVRFDVTQDVSLEHNARCFTIADNGIKLHQAQCAQAPYADMLSLAQAYTRYTQSLLFKGKTSEFAESLSSSSTVASQ</sequence>
<dbReference type="PANTHER" id="PTHR47371:SF3">
    <property type="entry name" value="PHOSPHOGLYCEROL TRANSFERASE I"/>
    <property type="match status" value="1"/>
</dbReference>
<evidence type="ECO:0000259" key="7">
    <source>
        <dbReference type="Pfam" id="PF00884"/>
    </source>
</evidence>
<dbReference type="Pfam" id="PF00884">
    <property type="entry name" value="Sulfatase"/>
    <property type="match status" value="1"/>
</dbReference>
<dbReference type="SUPFAM" id="SSF53649">
    <property type="entry name" value="Alkaline phosphatase-like"/>
    <property type="match status" value="1"/>
</dbReference>
<evidence type="ECO:0000313" key="8">
    <source>
        <dbReference type="EMBL" id="MBO1519902.1"/>
    </source>
</evidence>
<comment type="subcellular location">
    <subcellularLocation>
        <location evidence="1">Cell membrane</location>
        <topology evidence="1">Multi-pass membrane protein</topology>
    </subcellularLocation>
</comment>
<feature type="domain" description="Sulfatase N-terminal" evidence="7">
    <location>
        <begin position="260"/>
        <end position="529"/>
    </location>
</feature>
<organism evidence="8 9">
    <name type="scientific">Oceanisphaera pacifica</name>
    <dbReference type="NCBI Taxonomy" id="2818389"/>
    <lineage>
        <taxon>Bacteria</taxon>
        <taxon>Pseudomonadati</taxon>
        <taxon>Pseudomonadota</taxon>
        <taxon>Gammaproteobacteria</taxon>
        <taxon>Aeromonadales</taxon>
        <taxon>Aeromonadaceae</taxon>
        <taxon>Oceanisphaera</taxon>
    </lineage>
</organism>
<dbReference type="CDD" id="cd16015">
    <property type="entry name" value="LTA_synthase"/>
    <property type="match status" value="1"/>
</dbReference>
<keyword evidence="2" id="KW-1003">Cell membrane</keyword>
<evidence type="ECO:0000256" key="3">
    <source>
        <dbReference type="ARBA" id="ARBA00022692"/>
    </source>
</evidence>
<dbReference type="Gene3D" id="3.40.720.10">
    <property type="entry name" value="Alkaline Phosphatase, subunit A"/>
    <property type="match status" value="1"/>
</dbReference>
<dbReference type="Proteomes" id="UP000664882">
    <property type="component" value="Unassembled WGS sequence"/>
</dbReference>
<reference evidence="8 9" key="1">
    <citation type="submission" date="2021-03" db="EMBL/GenBank/DDBJ databases">
        <title>Oceanisphaera sp. nov., isolated from the intestine.</title>
        <authorList>
            <person name="Zhao L.-H."/>
            <person name="Shi L.-F."/>
        </authorList>
    </citation>
    <scope>NUCLEOTIDE SEQUENCE [LARGE SCALE GENOMIC DNA]</scope>
    <source>
        <strain evidence="8 9">DM8</strain>
    </source>
</reference>
<evidence type="ECO:0000256" key="6">
    <source>
        <dbReference type="SAM" id="Phobius"/>
    </source>
</evidence>
<keyword evidence="9" id="KW-1185">Reference proteome</keyword>
<evidence type="ECO:0000313" key="9">
    <source>
        <dbReference type="Proteomes" id="UP000664882"/>
    </source>
</evidence>
<accession>A0ABS3NHW6</accession>
<feature type="transmembrane region" description="Helical" evidence="6">
    <location>
        <begin position="48"/>
        <end position="68"/>
    </location>
</feature>